<organism evidence="1 2">
    <name type="scientific">Trichinella pseudospiralis</name>
    <name type="common">Parasitic roundworm</name>
    <dbReference type="NCBI Taxonomy" id="6337"/>
    <lineage>
        <taxon>Eukaryota</taxon>
        <taxon>Metazoa</taxon>
        <taxon>Ecdysozoa</taxon>
        <taxon>Nematoda</taxon>
        <taxon>Enoplea</taxon>
        <taxon>Dorylaimia</taxon>
        <taxon>Trichinellida</taxon>
        <taxon>Trichinellidae</taxon>
        <taxon>Trichinella</taxon>
    </lineage>
</organism>
<dbReference type="Proteomes" id="UP000054632">
    <property type="component" value="Unassembled WGS sequence"/>
</dbReference>
<dbReference type="EMBL" id="JYDR01000241">
    <property type="protein sequence ID" value="KRY64992.1"/>
    <property type="molecule type" value="Genomic_DNA"/>
</dbReference>
<dbReference type="AlphaFoldDB" id="A0A0V1DTT6"/>
<gene>
    <name evidence="1" type="ORF">T4A_8237</name>
</gene>
<reference evidence="1 2" key="1">
    <citation type="submission" date="2015-01" db="EMBL/GenBank/DDBJ databases">
        <title>Evolution of Trichinella species and genotypes.</title>
        <authorList>
            <person name="Korhonen P.K."/>
            <person name="Edoardo P."/>
            <person name="Giuseppe L.R."/>
            <person name="Gasser R.B."/>
        </authorList>
    </citation>
    <scope>NUCLEOTIDE SEQUENCE [LARGE SCALE GENOMIC DNA]</scope>
    <source>
        <strain evidence="1">ISS13</strain>
    </source>
</reference>
<comment type="caution">
    <text evidence="1">The sequence shown here is derived from an EMBL/GenBank/DDBJ whole genome shotgun (WGS) entry which is preliminary data.</text>
</comment>
<protein>
    <submittedName>
        <fullName evidence="1">Uncharacterized protein</fullName>
    </submittedName>
</protein>
<evidence type="ECO:0000313" key="2">
    <source>
        <dbReference type="Proteomes" id="UP000054632"/>
    </source>
</evidence>
<accession>A0A0V1DTT6</accession>
<name>A0A0V1DTT6_TRIPS</name>
<evidence type="ECO:0000313" key="1">
    <source>
        <dbReference type="EMBL" id="KRY64992.1"/>
    </source>
</evidence>
<sequence length="117" mass="13324">MKKIVEWFFGKIGATAKHEKRNELQYKNLGVAKPNSYVQMLTNVAHEIESACVVSRENGNRVYKEKTKSRHILLLFMDLKPKNKVHLLCSYGYAPDQTPALLPGENDNATVNTISYQ</sequence>
<proteinExistence type="predicted"/>